<dbReference type="Gene3D" id="1.20.1440.60">
    <property type="entry name" value="23S rRNA-intervening sequence"/>
    <property type="match status" value="1"/>
</dbReference>
<dbReference type="SUPFAM" id="SSF158446">
    <property type="entry name" value="IVS-encoded protein-like"/>
    <property type="match status" value="1"/>
</dbReference>
<dbReference type="InterPro" id="IPR036583">
    <property type="entry name" value="23S_rRNA_IVS_sf"/>
</dbReference>
<evidence type="ECO:0008006" key="3">
    <source>
        <dbReference type="Google" id="ProtNLM"/>
    </source>
</evidence>
<accession>A0A1J1LMB4</accession>
<keyword evidence="2" id="KW-1185">Reference proteome</keyword>
<reference evidence="2" key="1">
    <citation type="submission" date="2015-10" db="EMBL/GenBank/DDBJ databases">
        <authorList>
            <person name="Regsiter A."/>
            <person name="william w."/>
        </authorList>
    </citation>
    <scope>NUCLEOTIDE SEQUENCE [LARGE SCALE GENOMIC DNA]</scope>
</reference>
<evidence type="ECO:0000313" key="1">
    <source>
        <dbReference type="EMBL" id="CUR33672.1"/>
    </source>
</evidence>
<dbReference type="Proteomes" id="UP000184315">
    <property type="component" value="Unassembled WGS sequence"/>
</dbReference>
<dbReference type="PIRSF" id="PIRSF035652">
    <property type="entry name" value="CHP02436"/>
    <property type="match status" value="1"/>
</dbReference>
<dbReference type="AlphaFoldDB" id="A0A1J1LMB4"/>
<evidence type="ECO:0000313" key="2">
    <source>
        <dbReference type="Proteomes" id="UP000184315"/>
    </source>
</evidence>
<dbReference type="RefSeq" id="WP_186440404.1">
    <property type="nucleotide sequence ID" value="NZ_LN889803.1"/>
</dbReference>
<dbReference type="PANTHER" id="PTHR38471">
    <property type="entry name" value="FOUR HELIX BUNDLE PROTEIN"/>
    <property type="match status" value="1"/>
</dbReference>
<organism evidence="1 2">
    <name type="scientific">Planktothrix tepida PCC 9214</name>
    <dbReference type="NCBI Taxonomy" id="671072"/>
    <lineage>
        <taxon>Bacteria</taxon>
        <taxon>Bacillati</taxon>
        <taxon>Cyanobacteriota</taxon>
        <taxon>Cyanophyceae</taxon>
        <taxon>Oscillatoriophycideae</taxon>
        <taxon>Oscillatoriales</taxon>
        <taxon>Microcoleaceae</taxon>
        <taxon>Planktothrix</taxon>
    </lineage>
</organism>
<dbReference type="STRING" id="671072.PL9214520211"/>
<name>A0A1J1LMB4_9CYAN</name>
<dbReference type="EMBL" id="CZDF01000158">
    <property type="protein sequence ID" value="CUR33672.1"/>
    <property type="molecule type" value="Genomic_DNA"/>
</dbReference>
<dbReference type="InterPro" id="IPR012657">
    <property type="entry name" value="23S_rRNA-intervening_sequence"/>
</dbReference>
<sequence length="132" mass="14862">MSDEGLCQKSLVYDKAYKFAIRVVNAYKYLTQNKQEWVLSKQLIRSGTSIGANIAEANGAISPADFSAKMSIAYKECLETKYWLSLLKDTSYLDEQAFNSIYQDADEVGKILFAILKNTRITKNCQPIIDNG</sequence>
<proteinExistence type="predicted"/>
<dbReference type="Pfam" id="PF05635">
    <property type="entry name" value="23S_rRNA_IVP"/>
    <property type="match status" value="1"/>
</dbReference>
<dbReference type="NCBIfam" id="TIGR02436">
    <property type="entry name" value="four helix bundle protein"/>
    <property type="match status" value="1"/>
</dbReference>
<gene>
    <name evidence="1" type="ORF">PL9214520211</name>
</gene>
<dbReference type="PANTHER" id="PTHR38471:SF2">
    <property type="entry name" value="FOUR HELIX BUNDLE PROTEIN"/>
    <property type="match status" value="1"/>
</dbReference>
<protein>
    <recommendedName>
        <fullName evidence="3">Four helix bundle protein</fullName>
    </recommendedName>
</protein>